<organism evidence="2 3">
    <name type="scientific">Candidatus Uhrbacteria bacterium CG_4_9_14_0_2_um_filter_41_50</name>
    <dbReference type="NCBI Taxonomy" id="1975031"/>
    <lineage>
        <taxon>Bacteria</taxon>
        <taxon>Candidatus Uhriibacteriota</taxon>
    </lineage>
</organism>
<evidence type="ECO:0000313" key="3">
    <source>
        <dbReference type="Proteomes" id="UP000230251"/>
    </source>
</evidence>
<dbReference type="Proteomes" id="UP000230251">
    <property type="component" value="Unassembled WGS sequence"/>
</dbReference>
<sequence>MSPKKMGPSPEEMGMKPEQQDRKAYLERTNVNGIDISVGWDRGYDDYTIYFPQIELGKEEGIYDQVIRLTRKPEVAKQVFDFATKEAEKTKNVYDLFRSVEKFSRDLPYDDEE</sequence>
<proteinExistence type="predicted"/>
<dbReference type="EMBL" id="PFSI01000047">
    <property type="protein sequence ID" value="PJC24382.1"/>
    <property type="molecule type" value="Genomic_DNA"/>
</dbReference>
<feature type="region of interest" description="Disordered" evidence="1">
    <location>
        <begin position="1"/>
        <end position="24"/>
    </location>
</feature>
<reference evidence="3" key="1">
    <citation type="submission" date="2017-09" db="EMBL/GenBank/DDBJ databases">
        <title>Depth-based differentiation of microbial function through sediment-hosted aquifers and enrichment of novel symbionts in the deep terrestrial subsurface.</title>
        <authorList>
            <person name="Probst A.J."/>
            <person name="Ladd B."/>
            <person name="Jarett J.K."/>
            <person name="Geller-Mcgrath D.E."/>
            <person name="Sieber C.M.K."/>
            <person name="Emerson J.B."/>
            <person name="Anantharaman K."/>
            <person name="Thomas B.C."/>
            <person name="Malmstrom R."/>
            <person name="Stieglmeier M."/>
            <person name="Klingl A."/>
            <person name="Woyke T."/>
            <person name="Ryan C.M."/>
            <person name="Banfield J.F."/>
        </authorList>
    </citation>
    <scope>NUCLEOTIDE SEQUENCE [LARGE SCALE GENOMIC DNA]</scope>
</reference>
<gene>
    <name evidence="2" type="ORF">CO057_03100</name>
</gene>
<evidence type="ECO:0000256" key="1">
    <source>
        <dbReference type="SAM" id="MobiDB-lite"/>
    </source>
</evidence>
<name>A0A2M8ENP9_9BACT</name>
<evidence type="ECO:0000313" key="2">
    <source>
        <dbReference type="EMBL" id="PJC24382.1"/>
    </source>
</evidence>
<protein>
    <submittedName>
        <fullName evidence="2">Uncharacterized protein</fullName>
    </submittedName>
</protein>
<accession>A0A2M8ENP9</accession>
<comment type="caution">
    <text evidence="2">The sequence shown here is derived from an EMBL/GenBank/DDBJ whole genome shotgun (WGS) entry which is preliminary data.</text>
</comment>
<feature type="compositionally biased region" description="Basic and acidic residues" evidence="1">
    <location>
        <begin position="13"/>
        <end position="24"/>
    </location>
</feature>
<dbReference type="AlphaFoldDB" id="A0A2M8ENP9"/>